<name>A0A101KNU6_RHILI</name>
<dbReference type="EMBL" id="LPWA01000141">
    <property type="protein sequence ID" value="KUM24279.1"/>
    <property type="molecule type" value="Genomic_DNA"/>
</dbReference>
<dbReference type="Proteomes" id="UP000053176">
    <property type="component" value="Unassembled WGS sequence"/>
</dbReference>
<dbReference type="InterPro" id="IPR009057">
    <property type="entry name" value="Homeodomain-like_sf"/>
</dbReference>
<protein>
    <submittedName>
        <fullName evidence="1">Transposase</fullName>
    </submittedName>
</protein>
<accession>A0A101KNU6</accession>
<evidence type="ECO:0000313" key="1">
    <source>
        <dbReference type="EMBL" id="KUM24279.1"/>
    </source>
</evidence>
<gene>
    <name evidence="1" type="ORF">AU467_31185</name>
</gene>
<dbReference type="AlphaFoldDB" id="A0A101KNU6"/>
<evidence type="ECO:0000313" key="2">
    <source>
        <dbReference type="Proteomes" id="UP000053176"/>
    </source>
</evidence>
<sequence length="129" mass="13845">MGKSYSSDLRDRVVAFVAAGGSRRGAARQFGVSDSFAVKLLERSKRFGSSLPARQGRPPGRGKLAPHRAFLVGLVDERGDITMPELAARLAAERGVKALPSSLSRFLLQAGFTYKKSADGIGTRTRARP</sequence>
<dbReference type="SUPFAM" id="SSF46689">
    <property type="entry name" value="Homeodomain-like"/>
    <property type="match status" value="1"/>
</dbReference>
<reference evidence="1 2" key="1">
    <citation type="submission" date="2015-12" db="EMBL/GenBank/DDBJ databases">
        <title>Draft genome sequence of Mesorhizobium sp. UFLA 01-765, a multitolerant efficient symbiont and plant-growth promoting strain isolated from Zn-mining soil using Leucaena leucocephala as a trap plant.</title>
        <authorList>
            <person name="Rangel W.M."/>
            <person name="Thijs S."/>
            <person name="Longatti S.M."/>
            <person name="Moreira F.M."/>
            <person name="Weyens N."/>
            <person name="Vangronsveld J."/>
            <person name="Van Hamme J.D."/>
            <person name="Bottos E.M."/>
            <person name="Rineau F."/>
        </authorList>
    </citation>
    <scope>NUCLEOTIDE SEQUENCE [LARGE SCALE GENOMIC DNA]</scope>
    <source>
        <strain evidence="1 2">UFLA 01-765</strain>
    </source>
</reference>
<comment type="caution">
    <text evidence="1">The sequence shown here is derived from an EMBL/GenBank/DDBJ whole genome shotgun (WGS) entry which is preliminary data.</text>
</comment>
<proteinExistence type="predicted"/>
<organism evidence="1 2">
    <name type="scientific">Rhizobium loti</name>
    <name type="common">Mesorhizobium loti</name>
    <dbReference type="NCBI Taxonomy" id="381"/>
    <lineage>
        <taxon>Bacteria</taxon>
        <taxon>Pseudomonadati</taxon>
        <taxon>Pseudomonadota</taxon>
        <taxon>Alphaproteobacteria</taxon>
        <taxon>Hyphomicrobiales</taxon>
        <taxon>Phyllobacteriaceae</taxon>
        <taxon>Mesorhizobium</taxon>
    </lineage>
</organism>